<dbReference type="SUPFAM" id="SSF48403">
    <property type="entry name" value="Ankyrin repeat"/>
    <property type="match status" value="1"/>
</dbReference>
<keyword evidence="2" id="KW-1185">Reference proteome</keyword>
<dbReference type="AlphaFoldDB" id="A0A9D4E1G5"/>
<reference evidence="1" key="2">
    <citation type="submission" date="2020-11" db="EMBL/GenBank/DDBJ databases">
        <authorList>
            <person name="McCartney M.A."/>
            <person name="Auch B."/>
            <person name="Kono T."/>
            <person name="Mallez S."/>
            <person name="Becker A."/>
            <person name="Gohl D.M."/>
            <person name="Silverstein K.A.T."/>
            <person name="Koren S."/>
            <person name="Bechman K.B."/>
            <person name="Herman A."/>
            <person name="Abrahante J.E."/>
            <person name="Garbe J."/>
        </authorList>
    </citation>
    <scope>NUCLEOTIDE SEQUENCE</scope>
    <source>
        <strain evidence="1">Duluth1</strain>
        <tissue evidence="1">Whole animal</tissue>
    </source>
</reference>
<proteinExistence type="predicted"/>
<evidence type="ECO:0000313" key="1">
    <source>
        <dbReference type="EMBL" id="KAH3770325.1"/>
    </source>
</evidence>
<accession>A0A9D4E1G5</accession>
<protein>
    <submittedName>
        <fullName evidence="1">Uncharacterized protein</fullName>
    </submittedName>
</protein>
<name>A0A9D4E1G5_DREPO</name>
<dbReference type="Proteomes" id="UP000828390">
    <property type="component" value="Unassembled WGS sequence"/>
</dbReference>
<gene>
    <name evidence="1" type="ORF">DPMN_171609</name>
</gene>
<reference evidence="1" key="1">
    <citation type="journal article" date="2019" name="bioRxiv">
        <title>The Genome of the Zebra Mussel, Dreissena polymorpha: A Resource for Invasive Species Research.</title>
        <authorList>
            <person name="McCartney M.A."/>
            <person name="Auch B."/>
            <person name="Kono T."/>
            <person name="Mallez S."/>
            <person name="Zhang Y."/>
            <person name="Obille A."/>
            <person name="Becker A."/>
            <person name="Abrahante J.E."/>
            <person name="Garbe J."/>
            <person name="Badalamenti J.P."/>
            <person name="Herman A."/>
            <person name="Mangelson H."/>
            <person name="Liachko I."/>
            <person name="Sullivan S."/>
            <person name="Sone E.D."/>
            <person name="Koren S."/>
            <person name="Silverstein K.A.T."/>
            <person name="Beckman K.B."/>
            <person name="Gohl D.M."/>
        </authorList>
    </citation>
    <scope>NUCLEOTIDE SEQUENCE</scope>
    <source>
        <strain evidence="1">Duluth1</strain>
        <tissue evidence="1">Whole animal</tissue>
    </source>
</reference>
<dbReference type="Gene3D" id="1.25.40.20">
    <property type="entry name" value="Ankyrin repeat-containing domain"/>
    <property type="match status" value="1"/>
</dbReference>
<dbReference type="EMBL" id="JAIWYP010000009">
    <property type="protein sequence ID" value="KAH3770325.1"/>
    <property type="molecule type" value="Genomic_DNA"/>
</dbReference>
<evidence type="ECO:0000313" key="2">
    <source>
        <dbReference type="Proteomes" id="UP000828390"/>
    </source>
</evidence>
<dbReference type="InterPro" id="IPR036770">
    <property type="entry name" value="Ankyrin_rpt-contain_sf"/>
</dbReference>
<comment type="caution">
    <text evidence="1">The sequence shown here is derived from an EMBL/GenBank/DDBJ whole genome shotgun (WGS) entry which is preliminary data.</text>
</comment>
<organism evidence="1 2">
    <name type="scientific">Dreissena polymorpha</name>
    <name type="common">Zebra mussel</name>
    <name type="synonym">Mytilus polymorpha</name>
    <dbReference type="NCBI Taxonomy" id="45954"/>
    <lineage>
        <taxon>Eukaryota</taxon>
        <taxon>Metazoa</taxon>
        <taxon>Spiralia</taxon>
        <taxon>Lophotrochozoa</taxon>
        <taxon>Mollusca</taxon>
        <taxon>Bivalvia</taxon>
        <taxon>Autobranchia</taxon>
        <taxon>Heteroconchia</taxon>
        <taxon>Euheterodonta</taxon>
        <taxon>Imparidentia</taxon>
        <taxon>Neoheterodontei</taxon>
        <taxon>Myida</taxon>
        <taxon>Dreissenoidea</taxon>
        <taxon>Dreissenidae</taxon>
        <taxon>Dreissena</taxon>
    </lineage>
</organism>
<sequence length="94" mass="10629">MFINKSYFLVSSPIGRTIRPGRTNRHFIQERLHCRCLRCPGPHSTAYGAIEVTSKHHLKVILFLDSLRSRVDVNAGNDIGETPLHLAAKWGYGE</sequence>